<reference evidence="3 5" key="1">
    <citation type="submission" date="2023-11" db="EMBL/GenBank/DDBJ databases">
        <title>Unpublished Manusciprt.</title>
        <authorList>
            <person name="Saticioglu I.B."/>
            <person name="Ay H."/>
            <person name="Ajmi N."/>
            <person name="Altun S."/>
            <person name="Duman M."/>
        </authorList>
    </citation>
    <scope>NUCLEOTIDE SEQUENCE</scope>
    <source>
        <strain evidence="2 5">Fl-33</strain>
        <strain evidence="3">Fl-77</strain>
    </source>
</reference>
<protein>
    <submittedName>
        <fullName evidence="3">Uncharacterized protein</fullName>
    </submittedName>
</protein>
<evidence type="ECO:0000313" key="2">
    <source>
        <dbReference type="EMBL" id="MDX6181925.1"/>
    </source>
</evidence>
<dbReference type="Proteomes" id="UP001270053">
    <property type="component" value="Unassembled WGS sequence"/>
</dbReference>
<keyword evidence="1" id="KW-0812">Transmembrane</keyword>
<sequence length="139" mass="16465">MTIHEICIFLRQDILLSHYITNFIIEKNLERLIQDNYIKELTEDLHIEDFGTHPIKYYSLTTHGYTFIKESGYVNTYYSKLSLEKENRLLHQSQIELTKSTISTNHKIVWMTGVIAVGTLVSAIYYGFEIYFFFHPCEK</sequence>
<keyword evidence="1" id="KW-1133">Transmembrane helix</keyword>
<evidence type="ECO:0000313" key="4">
    <source>
        <dbReference type="Proteomes" id="UP001270053"/>
    </source>
</evidence>
<accession>A0AAJ2VYZ3</accession>
<dbReference type="AlphaFoldDB" id="A0AAJ2VYZ3"/>
<feature type="transmembrane region" description="Helical" evidence="1">
    <location>
        <begin position="108"/>
        <end position="128"/>
    </location>
</feature>
<name>A0AAJ2VYZ3_9FLAO</name>
<evidence type="ECO:0000256" key="1">
    <source>
        <dbReference type="SAM" id="Phobius"/>
    </source>
</evidence>
<evidence type="ECO:0000313" key="5">
    <source>
        <dbReference type="Proteomes" id="UP001278738"/>
    </source>
</evidence>
<comment type="caution">
    <text evidence="3">The sequence shown here is derived from an EMBL/GenBank/DDBJ whole genome shotgun (WGS) entry which is preliminary data.</text>
</comment>
<organism evidence="3 4">
    <name type="scientific">Flavobacterium flavipigmentatum</name>
    <dbReference type="NCBI Taxonomy" id="2893884"/>
    <lineage>
        <taxon>Bacteria</taxon>
        <taxon>Pseudomonadati</taxon>
        <taxon>Bacteroidota</taxon>
        <taxon>Flavobacteriia</taxon>
        <taxon>Flavobacteriales</taxon>
        <taxon>Flavobacteriaceae</taxon>
        <taxon>Flavobacterium</taxon>
    </lineage>
</organism>
<gene>
    <name evidence="2" type="ORF">SGQ18_07130</name>
    <name evidence="3" type="ORF">SGQ44_18305</name>
</gene>
<dbReference type="EMBL" id="JAWXVG010000002">
    <property type="protein sequence ID" value="MDX6181925.1"/>
    <property type="molecule type" value="Genomic_DNA"/>
</dbReference>
<evidence type="ECO:0000313" key="3">
    <source>
        <dbReference type="EMBL" id="MDX6187708.1"/>
    </source>
</evidence>
<keyword evidence="5" id="KW-1185">Reference proteome</keyword>
<dbReference type="Proteomes" id="UP001278738">
    <property type="component" value="Unassembled WGS sequence"/>
</dbReference>
<keyword evidence="1" id="KW-0472">Membrane</keyword>
<proteinExistence type="predicted"/>
<dbReference type="EMBL" id="JAWXVH010000021">
    <property type="protein sequence ID" value="MDX6187708.1"/>
    <property type="molecule type" value="Genomic_DNA"/>
</dbReference>